<dbReference type="SUPFAM" id="SSF50346">
    <property type="entry name" value="PRC-barrel domain"/>
    <property type="match status" value="1"/>
</dbReference>
<keyword evidence="2" id="KW-1185">Reference proteome</keyword>
<dbReference type="RefSeq" id="WP_344658284.1">
    <property type="nucleotide sequence ID" value="NZ_BAAAQM010000019.1"/>
</dbReference>
<comment type="caution">
    <text evidence="1">The sequence shown here is derived from an EMBL/GenBank/DDBJ whole genome shotgun (WGS) entry which is preliminary data.</text>
</comment>
<evidence type="ECO:0000313" key="1">
    <source>
        <dbReference type="EMBL" id="GAA1973637.1"/>
    </source>
</evidence>
<organism evidence="1 2">
    <name type="scientific">Catenulispora subtropica</name>
    <dbReference type="NCBI Taxonomy" id="450798"/>
    <lineage>
        <taxon>Bacteria</taxon>
        <taxon>Bacillati</taxon>
        <taxon>Actinomycetota</taxon>
        <taxon>Actinomycetes</taxon>
        <taxon>Catenulisporales</taxon>
        <taxon>Catenulisporaceae</taxon>
        <taxon>Catenulispora</taxon>
    </lineage>
</organism>
<gene>
    <name evidence="1" type="ORF">GCM10009838_36940</name>
</gene>
<dbReference type="InterPro" id="IPR011033">
    <property type="entry name" value="PRC_barrel-like_sf"/>
</dbReference>
<reference evidence="2" key="1">
    <citation type="journal article" date="2019" name="Int. J. Syst. Evol. Microbiol.">
        <title>The Global Catalogue of Microorganisms (GCM) 10K type strain sequencing project: providing services to taxonomists for standard genome sequencing and annotation.</title>
        <authorList>
            <consortium name="The Broad Institute Genomics Platform"/>
            <consortium name="The Broad Institute Genome Sequencing Center for Infectious Disease"/>
            <person name="Wu L."/>
            <person name="Ma J."/>
        </authorList>
    </citation>
    <scope>NUCLEOTIDE SEQUENCE [LARGE SCALE GENOMIC DNA]</scope>
    <source>
        <strain evidence="2">JCM 16013</strain>
    </source>
</reference>
<evidence type="ECO:0008006" key="3">
    <source>
        <dbReference type="Google" id="ProtNLM"/>
    </source>
</evidence>
<sequence>MSTTQEKESPYEIGVGVACADGDCGQLHRILIDPASRAITHLVIGKDVHAARLVPASLVDHAQADGIRLICTTLDFDRLEPAEATEVIQPPSPPTGSMPANGGALGGYGGRAKPETVTYDRVPAGEVQLRRGERVHAADGDIGRVQGLVAAPDLHVTHILLTEGHLWTKKEVAVPIRNVVDATFGVQVDLTREEVKDLPPVDLASIS</sequence>
<protein>
    <recommendedName>
        <fullName evidence="3">PRC-barrel domain-containing protein</fullName>
    </recommendedName>
</protein>
<proteinExistence type="predicted"/>
<name>A0ABP5D720_9ACTN</name>
<dbReference type="Proteomes" id="UP001499854">
    <property type="component" value="Unassembled WGS sequence"/>
</dbReference>
<accession>A0ABP5D720</accession>
<dbReference type="EMBL" id="BAAAQM010000019">
    <property type="protein sequence ID" value="GAA1973637.1"/>
    <property type="molecule type" value="Genomic_DNA"/>
</dbReference>
<evidence type="ECO:0000313" key="2">
    <source>
        <dbReference type="Proteomes" id="UP001499854"/>
    </source>
</evidence>